<dbReference type="Pfam" id="PF16679">
    <property type="entry name" value="CDT1_C"/>
    <property type="match status" value="1"/>
</dbReference>
<dbReference type="EMBL" id="NAJN01000194">
    <property type="protein sequence ID" value="TKA77308.1"/>
    <property type="molecule type" value="Genomic_DNA"/>
</dbReference>
<organism evidence="5 6">
    <name type="scientific">Cryomyces minteri</name>
    <dbReference type="NCBI Taxonomy" id="331657"/>
    <lineage>
        <taxon>Eukaryota</taxon>
        <taxon>Fungi</taxon>
        <taxon>Dikarya</taxon>
        <taxon>Ascomycota</taxon>
        <taxon>Pezizomycotina</taxon>
        <taxon>Dothideomycetes</taxon>
        <taxon>Dothideomycetes incertae sedis</taxon>
        <taxon>Cryomyces</taxon>
    </lineage>
</organism>
<dbReference type="Pfam" id="PF26121">
    <property type="entry name" value="HTH_CDT1"/>
    <property type="match status" value="1"/>
</dbReference>
<proteinExistence type="inferred from homology"/>
<dbReference type="AlphaFoldDB" id="A0A4U0XNZ9"/>
<dbReference type="Gene3D" id="1.10.10.1420">
    <property type="entry name" value="DNA replication factor Cdt1, C-terminal WH domain"/>
    <property type="match status" value="1"/>
</dbReference>
<feature type="domain" description="DNA replication factor Cdt1 C-terminal" evidence="4">
    <location>
        <begin position="289"/>
        <end position="383"/>
    </location>
</feature>
<protein>
    <recommendedName>
        <fullName evidence="4">DNA replication factor Cdt1 C-terminal domain-containing protein</fullName>
    </recommendedName>
</protein>
<evidence type="ECO:0000256" key="2">
    <source>
        <dbReference type="ARBA" id="ARBA00023306"/>
    </source>
</evidence>
<sequence length="419" mass="46288">MVKRLWETSDTLASPLTKRVKYTLQSDSSSAVFCTLAVESSEPSVSSTPNKGTATHISLRDKNLSQIFEDISPARLHEVIPQEPEDMLPERIQDLMNIHSAFVTTLSVHIREDASVYWHDLSPSIANVWKKRRIELDDIRRCVVGHPSMTILDYGGGNVHLKMLANNPPYTTAQHFAGYVSGSAAKHTGQVAANMSFVQKLRRAWADWTLKCKGQDPDVDMFVRQLPLAELVDCSHLCQVESEVEKGRQRPQEITILTIDSQEGEVGPPAPAKPVTTSPPAVADRGSALRQRIHARQKLASALPPPPLKADLERKAALGRVEEVFRVLVMLVGAKARASFSLEDIVQRVRDSVRKPLSRTEVVSTLEIIAKELAPNFLNFVSMGGPTGVALIRDGKPSFLELQKSTANLVPYSRDSICH</sequence>
<gene>
    <name evidence="5" type="ORF">B0A49_03277</name>
</gene>
<dbReference type="InterPro" id="IPR038090">
    <property type="entry name" value="Cdt1_C_WH_dom_sf"/>
</dbReference>
<evidence type="ECO:0000313" key="5">
    <source>
        <dbReference type="EMBL" id="TKA77308.1"/>
    </source>
</evidence>
<comment type="caution">
    <text evidence="5">The sequence shown here is derived from an EMBL/GenBank/DDBJ whole genome shotgun (WGS) entry which is preliminary data.</text>
</comment>
<keyword evidence="2" id="KW-0131">Cell cycle</keyword>
<evidence type="ECO:0000313" key="6">
    <source>
        <dbReference type="Proteomes" id="UP000308768"/>
    </source>
</evidence>
<accession>A0A4U0XNZ9</accession>
<dbReference type="STRING" id="331657.A0A4U0XNZ9"/>
<reference evidence="5 6" key="1">
    <citation type="submission" date="2017-03" db="EMBL/GenBank/DDBJ databases">
        <title>Genomes of endolithic fungi from Antarctica.</title>
        <authorList>
            <person name="Coleine C."/>
            <person name="Masonjones S."/>
            <person name="Stajich J.E."/>
        </authorList>
    </citation>
    <scope>NUCLEOTIDE SEQUENCE [LARGE SCALE GENOMIC DNA]</scope>
    <source>
        <strain evidence="5 6">CCFEE 5187</strain>
    </source>
</reference>
<name>A0A4U0XNZ9_9PEZI</name>
<feature type="region of interest" description="Disordered" evidence="3">
    <location>
        <begin position="263"/>
        <end position="282"/>
    </location>
</feature>
<evidence type="ECO:0000256" key="1">
    <source>
        <dbReference type="ARBA" id="ARBA00008356"/>
    </source>
</evidence>
<evidence type="ECO:0000256" key="3">
    <source>
        <dbReference type="SAM" id="MobiDB-lite"/>
    </source>
</evidence>
<dbReference type="OrthoDB" id="341730at2759"/>
<dbReference type="InterPro" id="IPR032054">
    <property type="entry name" value="Cdt1_C"/>
</dbReference>
<keyword evidence="6" id="KW-1185">Reference proteome</keyword>
<comment type="similarity">
    <text evidence="1">Belongs to the Cdt1 family.</text>
</comment>
<evidence type="ECO:0000259" key="4">
    <source>
        <dbReference type="Pfam" id="PF16679"/>
    </source>
</evidence>
<dbReference type="Proteomes" id="UP000308768">
    <property type="component" value="Unassembled WGS sequence"/>
</dbReference>